<dbReference type="PROSITE" id="PS50017">
    <property type="entry name" value="DEATH_DOMAIN"/>
    <property type="match status" value="1"/>
</dbReference>
<dbReference type="Gene3D" id="1.10.533.10">
    <property type="entry name" value="Death Domain, Fas"/>
    <property type="match status" value="1"/>
</dbReference>
<keyword evidence="1" id="KW-0433">Leucine-rich repeat</keyword>
<feature type="domain" description="ZU5" evidence="4">
    <location>
        <begin position="514"/>
        <end position="646"/>
    </location>
</feature>
<dbReference type="PANTHER" id="PTHR48051:SF39">
    <property type="entry name" value="P53-INDUCED DEATH DOMAIN PROTEIN 1"/>
    <property type="match status" value="1"/>
</dbReference>
<dbReference type="Gene3D" id="3.80.10.10">
    <property type="entry name" value="Ribonuclease Inhibitor"/>
    <property type="match status" value="2"/>
</dbReference>
<dbReference type="InterPro" id="IPR000906">
    <property type="entry name" value="ZU5_dom"/>
</dbReference>
<dbReference type="SMART" id="SM00364">
    <property type="entry name" value="LRR_BAC"/>
    <property type="match status" value="5"/>
</dbReference>
<dbReference type="InterPro" id="IPR001611">
    <property type="entry name" value="Leu-rich_rpt"/>
</dbReference>
<dbReference type="Ensembl" id="ENSEBUT00000003020.1">
    <property type="protein sequence ID" value="ENSEBUP00000002663.1"/>
    <property type="gene ID" value="ENSEBUG00000002036.1"/>
</dbReference>
<reference evidence="5" key="1">
    <citation type="submission" date="2025-08" db="UniProtKB">
        <authorList>
            <consortium name="Ensembl"/>
        </authorList>
    </citation>
    <scope>IDENTIFICATION</scope>
</reference>
<dbReference type="AlphaFoldDB" id="A0A8C4N7Z1"/>
<dbReference type="InterPro" id="IPR032675">
    <property type="entry name" value="LRR_dom_sf"/>
</dbReference>
<dbReference type="Pfam" id="PF00531">
    <property type="entry name" value="Death"/>
    <property type="match status" value="1"/>
</dbReference>
<evidence type="ECO:0000259" key="3">
    <source>
        <dbReference type="PROSITE" id="PS50017"/>
    </source>
</evidence>
<sequence length="969" mass="109949">MIQTTDWAPRPPQRHLLAAPLSSCFPYVFLGLLNQLWQNLLGDLVEEILNSRPNMTHNIDSHNNVKANLLASHQNFTTLSRNLFVTGSPLHLDAYPDGVQRFLDVLCKNVDACQTTSVRLDSCDSDIDKALEKLPLLIHLRKLMMRGNRTDAQGALRRGRVFTLPKNFFEPLKQLVLLDLSANQLDDLPESLGTLNMLSMLLLARNNFQVLPMVISRLNKLTLLTVSGNGLRHLPGVALAHLQALRELDVSDNKLVVLPDELCELTSLERLDASGNLLTSLPESLAQIHSLTSLLLHTNKLVSVASELALLPRLHRLDLRNNDLRQLPWAFQDASFIKVEGNPIGHPDNPIGHPENTSNEERIVHKMHRINLNIHDASFTVLPVGLLVQLPEGMELRFPAGAVNEDMRVEFHLRPPTPISVLLREHDFLLSYVLEVQPHGCQFYKNVRIRIIYEASHIDDGREVVIRTFDGESWTDLKTEIETVRKKSMPCQEMSIAKTYVSHFSSFLLISRLVQDSCHVPSAGMVLYSTVEPMVTVDFPPDAVHDTLTIHLQVLPLEATTVGEIIMEEEMLTSPLVLLSKTIPYNFLKPVRIKIPLPLGLDGATLDRCRLHLMHRDQHEEDWTDITDTITLELTHVCAIFEVISFSWYWLWYTTRAYVGGIARKVFEKLRVWHVSFLVMQLQRDPQQVLLQCLPSGKSKETQLTLRVQYYGPEPSDFVDMIEGEGFYAALEGNIQLVSDLPGSSEGRVAFFFYSHLKNMKELHVEPKPNERELDTKGQVSFYRGELPEILPVVKARWRKGPDAQHLATLPLKLPTSKFERKTTTQHMQQNGIFQHDFRPLNLGNPETGYLTESNLCSISGQLGTEWYQVGICLNIPSVQLDQIDNEKRNAGLQRTALQMLLCWARRESGESKAVEQLLKALEESGRNDIVLEVQQVLKRGRQIYDEELQHYGLCESQMASKSGSNEYK</sequence>
<feature type="domain" description="ZU5" evidence="4">
    <location>
        <begin position="375"/>
        <end position="513"/>
    </location>
</feature>
<evidence type="ECO:0000256" key="2">
    <source>
        <dbReference type="ARBA" id="ARBA00022737"/>
    </source>
</evidence>
<protein>
    <submittedName>
        <fullName evidence="5">P53-induced death domain protein 1</fullName>
    </submittedName>
</protein>
<dbReference type="InterPro" id="IPR003591">
    <property type="entry name" value="Leu-rich_rpt_typical-subtyp"/>
</dbReference>
<keyword evidence="2" id="KW-0677">Repeat</keyword>
<dbReference type="PROSITE" id="PS51145">
    <property type="entry name" value="ZU5"/>
    <property type="match status" value="2"/>
</dbReference>
<dbReference type="SMART" id="SM00369">
    <property type="entry name" value="LRR_TYP"/>
    <property type="match status" value="6"/>
</dbReference>
<dbReference type="GO" id="GO:0005737">
    <property type="term" value="C:cytoplasm"/>
    <property type="evidence" value="ECO:0007669"/>
    <property type="project" value="TreeGrafter"/>
</dbReference>
<dbReference type="SMART" id="SM00005">
    <property type="entry name" value="DEATH"/>
    <property type="match status" value="1"/>
</dbReference>
<dbReference type="SUPFAM" id="SSF52058">
    <property type="entry name" value="L domain-like"/>
    <property type="match status" value="1"/>
</dbReference>
<dbReference type="Gene3D" id="2.60.220.30">
    <property type="match status" value="2"/>
</dbReference>
<accession>A0A8C4N7Z1</accession>
<organism evidence="5 6">
    <name type="scientific">Eptatretus burgeri</name>
    <name type="common">Inshore hagfish</name>
    <dbReference type="NCBI Taxonomy" id="7764"/>
    <lineage>
        <taxon>Eukaryota</taxon>
        <taxon>Metazoa</taxon>
        <taxon>Chordata</taxon>
        <taxon>Craniata</taxon>
        <taxon>Vertebrata</taxon>
        <taxon>Cyclostomata</taxon>
        <taxon>Myxini</taxon>
        <taxon>Myxiniformes</taxon>
        <taxon>Myxinidae</taxon>
        <taxon>Eptatretinae</taxon>
        <taxon>Eptatretus</taxon>
    </lineage>
</organism>
<dbReference type="FunFam" id="2.60.220.30:FF:000011">
    <property type="entry name" value="P53-induced death domain protein 1"/>
    <property type="match status" value="1"/>
</dbReference>
<evidence type="ECO:0000313" key="5">
    <source>
        <dbReference type="Ensembl" id="ENSEBUP00000002663.1"/>
    </source>
</evidence>
<reference evidence="5" key="2">
    <citation type="submission" date="2025-09" db="UniProtKB">
        <authorList>
            <consortium name="Ensembl"/>
        </authorList>
    </citation>
    <scope>IDENTIFICATION</scope>
</reference>
<dbReference type="PROSITE" id="PS51450">
    <property type="entry name" value="LRR"/>
    <property type="match status" value="1"/>
</dbReference>
<proteinExistence type="predicted"/>
<dbReference type="GeneTree" id="ENSGT00940000161780"/>
<dbReference type="PANTHER" id="PTHR48051">
    <property type="match status" value="1"/>
</dbReference>
<dbReference type="Pfam" id="PF00791">
    <property type="entry name" value="ZU5"/>
    <property type="match status" value="1"/>
</dbReference>
<dbReference type="GO" id="GO:0007165">
    <property type="term" value="P:signal transduction"/>
    <property type="evidence" value="ECO:0007669"/>
    <property type="project" value="InterPro"/>
</dbReference>
<name>A0A8C4N7Z1_EPTBU</name>
<feature type="domain" description="Death" evidence="3">
    <location>
        <begin position="852"/>
        <end position="938"/>
    </location>
</feature>
<dbReference type="InterPro" id="IPR000488">
    <property type="entry name" value="Death_dom"/>
</dbReference>
<keyword evidence="6" id="KW-1185">Reference proteome</keyword>
<evidence type="ECO:0000256" key="1">
    <source>
        <dbReference type="ARBA" id="ARBA00022614"/>
    </source>
</evidence>
<evidence type="ECO:0000259" key="4">
    <source>
        <dbReference type="PROSITE" id="PS51145"/>
    </source>
</evidence>
<dbReference type="OMA" id="YPGGCHR"/>
<dbReference type="Proteomes" id="UP000694388">
    <property type="component" value="Unplaced"/>
</dbReference>
<evidence type="ECO:0000313" key="6">
    <source>
        <dbReference type="Proteomes" id="UP000694388"/>
    </source>
</evidence>
<dbReference type="SUPFAM" id="SSF47986">
    <property type="entry name" value="DEATH domain"/>
    <property type="match status" value="1"/>
</dbReference>
<dbReference type="InterPro" id="IPR011029">
    <property type="entry name" value="DEATH-like_dom_sf"/>
</dbReference>
<dbReference type="InterPro" id="IPR050216">
    <property type="entry name" value="LRR_domain-containing"/>
</dbReference>
<dbReference type="Pfam" id="PF13855">
    <property type="entry name" value="LRR_8"/>
    <property type="match status" value="1"/>
</dbReference>